<evidence type="ECO:0000313" key="5">
    <source>
        <dbReference type="EMBL" id="TNN58881.1"/>
    </source>
</evidence>
<dbReference type="SUPFAM" id="SSF49758">
    <property type="entry name" value="Calpain large subunit, middle domain (domain III)"/>
    <property type="match status" value="1"/>
</dbReference>
<protein>
    <submittedName>
        <fullName evidence="5">Calpain-5</fullName>
    </submittedName>
</protein>
<dbReference type="PRINTS" id="PR00704">
    <property type="entry name" value="CALPAIN"/>
</dbReference>
<dbReference type="GO" id="GO:0005737">
    <property type="term" value="C:cytoplasm"/>
    <property type="evidence" value="ECO:0007669"/>
    <property type="project" value="TreeGrafter"/>
</dbReference>
<accession>A0A4Z2GZX1</accession>
<dbReference type="GO" id="GO:0004198">
    <property type="term" value="F:calcium-dependent cysteine-type endopeptidase activity"/>
    <property type="evidence" value="ECO:0007669"/>
    <property type="project" value="InterPro"/>
</dbReference>
<evidence type="ECO:0000313" key="6">
    <source>
        <dbReference type="Proteomes" id="UP000314294"/>
    </source>
</evidence>
<feature type="domain" description="Calpain catalytic" evidence="4">
    <location>
        <begin position="55"/>
        <end position="230"/>
    </location>
</feature>
<dbReference type="InterPro" id="IPR022684">
    <property type="entry name" value="Calpain_cysteine_protease"/>
</dbReference>
<dbReference type="PROSITE" id="PS50203">
    <property type="entry name" value="CALPAIN_CAT"/>
    <property type="match status" value="1"/>
</dbReference>
<dbReference type="EMBL" id="SRLO01000368">
    <property type="protein sequence ID" value="TNN58881.1"/>
    <property type="molecule type" value="Genomic_DNA"/>
</dbReference>
<dbReference type="PANTHER" id="PTHR10183">
    <property type="entry name" value="CALPAIN"/>
    <property type="match status" value="1"/>
</dbReference>
<comment type="caution">
    <text evidence="2">Lacks conserved residue(s) required for the propagation of feature annotation.</text>
</comment>
<dbReference type="Gene3D" id="2.60.120.380">
    <property type="match status" value="1"/>
</dbReference>
<keyword evidence="6" id="KW-1185">Reference proteome</keyword>
<dbReference type="AlphaFoldDB" id="A0A4Z2GZX1"/>
<name>A0A4Z2GZX1_9TELE</name>
<reference evidence="5 6" key="1">
    <citation type="submission" date="2019-03" db="EMBL/GenBank/DDBJ databases">
        <title>First draft genome of Liparis tanakae, snailfish: a comprehensive survey of snailfish specific genes.</title>
        <authorList>
            <person name="Kim W."/>
            <person name="Song I."/>
            <person name="Jeong J.-H."/>
            <person name="Kim D."/>
            <person name="Kim S."/>
            <person name="Ryu S."/>
            <person name="Song J.Y."/>
            <person name="Lee S.K."/>
        </authorList>
    </citation>
    <scope>NUCLEOTIDE SEQUENCE [LARGE SCALE GENOMIC DNA]</scope>
    <source>
        <tissue evidence="5">Muscle</tissue>
    </source>
</reference>
<dbReference type="SMART" id="SM00230">
    <property type="entry name" value="CysPc"/>
    <property type="match status" value="1"/>
</dbReference>
<dbReference type="Proteomes" id="UP000314294">
    <property type="component" value="Unassembled WGS sequence"/>
</dbReference>
<dbReference type="SUPFAM" id="SSF54001">
    <property type="entry name" value="Cysteine proteinases"/>
    <property type="match status" value="1"/>
</dbReference>
<evidence type="ECO:0000256" key="1">
    <source>
        <dbReference type="ARBA" id="ARBA00007623"/>
    </source>
</evidence>
<evidence type="ECO:0000256" key="2">
    <source>
        <dbReference type="PROSITE-ProRule" id="PRU00239"/>
    </source>
</evidence>
<dbReference type="Gene3D" id="3.90.70.10">
    <property type="entry name" value="Cysteine proteinases"/>
    <property type="match status" value="1"/>
</dbReference>
<evidence type="ECO:0000256" key="3">
    <source>
        <dbReference type="SAM" id="MobiDB-lite"/>
    </source>
</evidence>
<dbReference type="FunFam" id="2.60.120.380:FF:000009">
    <property type="entry name" value="Calpain-6"/>
    <property type="match status" value="1"/>
</dbReference>
<comment type="caution">
    <text evidence="5">The sequence shown here is derived from an EMBL/GenBank/DDBJ whole genome shotgun (WGS) entry which is preliminary data.</text>
</comment>
<dbReference type="InterPro" id="IPR036213">
    <property type="entry name" value="Calpain_III_sf"/>
</dbReference>
<dbReference type="PANTHER" id="PTHR10183:SF405">
    <property type="entry name" value="CALPAIN-5"/>
    <property type="match status" value="1"/>
</dbReference>
<feature type="compositionally biased region" description="Basic and acidic residues" evidence="3">
    <location>
        <begin position="282"/>
        <end position="308"/>
    </location>
</feature>
<dbReference type="InterPro" id="IPR001300">
    <property type="entry name" value="Peptidase_C2_calpain_cat"/>
</dbReference>
<dbReference type="InterPro" id="IPR022682">
    <property type="entry name" value="Calpain_domain_III"/>
</dbReference>
<feature type="region of interest" description="Disordered" evidence="3">
    <location>
        <begin position="239"/>
        <end position="322"/>
    </location>
</feature>
<dbReference type="Pfam" id="PF00648">
    <property type="entry name" value="Peptidase_C2"/>
    <property type="match status" value="1"/>
</dbReference>
<sequence length="456" mass="51592">MPERVDGFQGQSFHKLRRSCLRRGALFKDPLFPANAQSLFFKREPPPGLTWKRPRVIPDHVDQEWNPKHADLYAGIFHFRFWRFGRWTDVVVDDRLPVSADGVLLFCRSATPREFWSALLEKAYAKLNGCYEALEGGNTTEALIDFTGGPAEGEAVESLLDCGLVRGHAYGITAVRKVRLGETEPGWMSRLLMVRMRNPMDFKDFCHYFTDVVVCRLVERALLWPSSHWREVRRYGEWAPAPTTAGKPPPIVLRSSNHAPSLQGKDNSKPGVTEQRGHRKEARLGESQQKKGGEGAKCERDKAVKRVNEEEDGGEGGGWEAQMDKRSRCGGCINHRDTFLHNPQFMFEVRGKEQEVLICLQQEDRRIRRKDGGGENLPIGFEVLKVEVNRCSRVQCVAEQAASSVYMDSRSVTLRGTLAAGRYVLLPTTFLPGVTGRFLLRLFCHSHVRLRSVTGV</sequence>
<dbReference type="Pfam" id="PF01067">
    <property type="entry name" value="Calpain_III"/>
    <property type="match status" value="1"/>
</dbReference>
<dbReference type="OrthoDB" id="424753at2759"/>
<dbReference type="InterPro" id="IPR038765">
    <property type="entry name" value="Papain-like_cys_pep_sf"/>
</dbReference>
<proteinExistence type="inferred from homology"/>
<comment type="similarity">
    <text evidence="1">Belongs to the peptidase C2 family.</text>
</comment>
<dbReference type="InterPro" id="IPR022683">
    <property type="entry name" value="Calpain_III"/>
</dbReference>
<gene>
    <name evidence="5" type="primary">Capn5_2</name>
    <name evidence="5" type="ORF">EYF80_030891</name>
</gene>
<dbReference type="GO" id="GO:0006508">
    <property type="term" value="P:proteolysis"/>
    <property type="evidence" value="ECO:0007669"/>
    <property type="project" value="InterPro"/>
</dbReference>
<organism evidence="5 6">
    <name type="scientific">Liparis tanakae</name>
    <name type="common">Tanaka's snailfish</name>
    <dbReference type="NCBI Taxonomy" id="230148"/>
    <lineage>
        <taxon>Eukaryota</taxon>
        <taxon>Metazoa</taxon>
        <taxon>Chordata</taxon>
        <taxon>Craniata</taxon>
        <taxon>Vertebrata</taxon>
        <taxon>Euteleostomi</taxon>
        <taxon>Actinopterygii</taxon>
        <taxon>Neopterygii</taxon>
        <taxon>Teleostei</taxon>
        <taxon>Neoteleostei</taxon>
        <taxon>Acanthomorphata</taxon>
        <taxon>Eupercaria</taxon>
        <taxon>Perciformes</taxon>
        <taxon>Cottioidei</taxon>
        <taxon>Cottales</taxon>
        <taxon>Liparidae</taxon>
        <taxon>Liparis</taxon>
    </lineage>
</organism>
<evidence type="ECO:0000259" key="4">
    <source>
        <dbReference type="PROSITE" id="PS50203"/>
    </source>
</evidence>
<dbReference type="SMART" id="SM00720">
    <property type="entry name" value="calpain_III"/>
    <property type="match status" value="1"/>
</dbReference>